<dbReference type="Proteomes" id="UP001152888">
    <property type="component" value="Unassembled WGS sequence"/>
</dbReference>
<keyword evidence="1" id="KW-0175">Coiled coil</keyword>
<protein>
    <recommendedName>
        <fullName evidence="3">DUF7869 domain-containing protein</fullName>
    </recommendedName>
</protein>
<evidence type="ECO:0000259" key="3">
    <source>
        <dbReference type="Pfam" id="PF25273"/>
    </source>
</evidence>
<keyword evidence="5" id="KW-1185">Reference proteome</keyword>
<feature type="coiled-coil region" evidence="1">
    <location>
        <begin position="122"/>
        <end position="149"/>
    </location>
</feature>
<dbReference type="InterPro" id="IPR057191">
    <property type="entry name" value="DUF7869"/>
</dbReference>
<reference evidence="4" key="1">
    <citation type="submission" date="2022-03" db="EMBL/GenBank/DDBJ databases">
        <authorList>
            <person name="Sayadi A."/>
        </authorList>
    </citation>
    <scope>NUCLEOTIDE SEQUENCE</scope>
</reference>
<accession>A0A9P0LLG2</accession>
<organism evidence="4 5">
    <name type="scientific">Acanthoscelides obtectus</name>
    <name type="common">Bean weevil</name>
    <name type="synonym">Bruchus obtectus</name>
    <dbReference type="NCBI Taxonomy" id="200917"/>
    <lineage>
        <taxon>Eukaryota</taxon>
        <taxon>Metazoa</taxon>
        <taxon>Ecdysozoa</taxon>
        <taxon>Arthropoda</taxon>
        <taxon>Hexapoda</taxon>
        <taxon>Insecta</taxon>
        <taxon>Pterygota</taxon>
        <taxon>Neoptera</taxon>
        <taxon>Endopterygota</taxon>
        <taxon>Coleoptera</taxon>
        <taxon>Polyphaga</taxon>
        <taxon>Cucujiformia</taxon>
        <taxon>Chrysomeloidea</taxon>
        <taxon>Chrysomelidae</taxon>
        <taxon>Bruchinae</taxon>
        <taxon>Bruchini</taxon>
        <taxon>Acanthoscelides</taxon>
    </lineage>
</organism>
<dbReference type="EMBL" id="CAKOFQ010007225">
    <property type="protein sequence ID" value="CAH1995385.1"/>
    <property type="molecule type" value="Genomic_DNA"/>
</dbReference>
<evidence type="ECO:0000313" key="4">
    <source>
        <dbReference type="EMBL" id="CAH1995385.1"/>
    </source>
</evidence>
<dbReference type="PANTHER" id="PTHR10773">
    <property type="entry name" value="DNA-DIRECTED RNA POLYMERASES I, II, AND III SUBUNIT RPABC2"/>
    <property type="match status" value="1"/>
</dbReference>
<evidence type="ECO:0000313" key="5">
    <source>
        <dbReference type="Proteomes" id="UP001152888"/>
    </source>
</evidence>
<comment type="caution">
    <text evidence="4">The sequence shown here is derived from an EMBL/GenBank/DDBJ whole genome shotgun (WGS) entry which is preliminary data.</text>
</comment>
<evidence type="ECO:0000256" key="1">
    <source>
        <dbReference type="SAM" id="Coils"/>
    </source>
</evidence>
<dbReference type="OrthoDB" id="6720224at2759"/>
<feature type="compositionally biased region" description="Acidic residues" evidence="2">
    <location>
        <begin position="19"/>
        <end position="38"/>
    </location>
</feature>
<name>A0A9P0LLG2_ACAOB</name>
<feature type="region of interest" description="Disordered" evidence="2">
    <location>
        <begin position="1"/>
        <end position="39"/>
    </location>
</feature>
<dbReference type="PANTHER" id="PTHR10773:SF19">
    <property type="match status" value="1"/>
</dbReference>
<dbReference type="AlphaFoldDB" id="A0A9P0LLG2"/>
<proteinExistence type="predicted"/>
<sequence>MNTRGKRLVQMALKRSLPEEVDSDSEVDDSDLDPDFDPALEHPKKIKSYFGPEDLLLDISKVHNETTPTNPSTSSLNDKPVVSHLGDLPEVSSLVANNNEDATELYLRDMLEAALQSVFEIVENPNKKMKRLRKEKEKVRRNLESHKLLPPCLESCRKHCSTKIDEYSRQKILESFWKLNFSQRRLYLTAYVKEENVKTRTTQGNFSKRTSTLKYYLPQYGEDSRSELRVCKTMFLHTLGQRNDSIITQHLKARRRIDSNVEIKDRRGESARRSAQIQKAMTDTVIENHVNSFHPYVSHYKLDHAPLRRYLSPEINISLMWRDFCTSRQKISYEKYRQVVDKLNIGFDHPSQDDCGVCSKYSIHNGETAVDLSHNPAACETCIKHNVHKTHYTSTRRAYKEDKDRDWQRGIEIYTVDLQKVLLLPKMTTKESFFIPRLVTFNETFAPLHKDDNKCYVWHEATRGRNAPDIASTFYHVIKNSNPNVMSFIFWMDNCSAQNKNWTLYTMFACLVNADWGPENIIVKYFEPGHSFMKADSVHGQIGREWRKRKQILDVNDFVDVINASSKKNKPIVMRHSDFYPFIDGSKQRRKNISGEVNIPLLDQIKIAEFRKGSRSLFYKTSFDETEYAEANFLKSKFDINQQPVAYSNDRGINTAKNKK</sequence>
<evidence type="ECO:0000256" key="2">
    <source>
        <dbReference type="SAM" id="MobiDB-lite"/>
    </source>
</evidence>
<dbReference type="Pfam" id="PF25273">
    <property type="entry name" value="DUF7869"/>
    <property type="match status" value="1"/>
</dbReference>
<gene>
    <name evidence="4" type="ORF">ACAOBT_LOCUS22571</name>
</gene>
<feature type="domain" description="DUF7869" evidence="3">
    <location>
        <begin position="489"/>
        <end position="574"/>
    </location>
</feature>